<dbReference type="PANTHER" id="PTHR42885">
    <property type="entry name" value="HISTIDINOL-PHOSPHATE AMINOTRANSFERASE-RELATED"/>
    <property type="match status" value="1"/>
</dbReference>
<comment type="pathway">
    <text evidence="3">Cofactor biosynthesis; adenosylcobalamin biosynthesis.</text>
</comment>
<dbReference type="EMBL" id="WUML01000001">
    <property type="protein sequence ID" value="MXN99062.1"/>
    <property type="molecule type" value="Genomic_DNA"/>
</dbReference>
<gene>
    <name evidence="11" type="ORF">GR156_01990</name>
</gene>
<dbReference type="Gene3D" id="3.90.1150.10">
    <property type="entry name" value="Aspartate Aminotransferase, domain 1"/>
    <property type="match status" value="1"/>
</dbReference>
<dbReference type="EC" id="4.1.1.81" evidence="4"/>
<dbReference type="InterPro" id="IPR004839">
    <property type="entry name" value="Aminotransferase_I/II_large"/>
</dbReference>
<evidence type="ECO:0000259" key="10">
    <source>
        <dbReference type="Pfam" id="PF00155"/>
    </source>
</evidence>
<dbReference type="NCBIfam" id="TIGR01140">
    <property type="entry name" value="L_thr_O3P_dcar"/>
    <property type="match status" value="1"/>
</dbReference>
<dbReference type="Proteomes" id="UP000440304">
    <property type="component" value="Unassembled WGS sequence"/>
</dbReference>
<evidence type="ECO:0000256" key="6">
    <source>
        <dbReference type="ARBA" id="ARBA00022898"/>
    </source>
</evidence>
<dbReference type="InterPro" id="IPR015421">
    <property type="entry name" value="PyrdxlP-dep_Trfase_major"/>
</dbReference>
<evidence type="ECO:0000256" key="3">
    <source>
        <dbReference type="ARBA" id="ARBA00004953"/>
    </source>
</evidence>
<comment type="function">
    <text evidence="2">Decarboxylates L-threonine-O-3-phosphate to yield (R)-1-amino-2-propanol O-2-phosphate, the precursor for the linkage between the nucleotide loop and the corrin ring in cobalamin.</text>
</comment>
<dbReference type="OrthoDB" id="9799304at2"/>
<keyword evidence="5" id="KW-0169">Cobalamin biosynthesis</keyword>
<comment type="cofactor">
    <cofactor evidence="1">
        <name>pyridoxal 5'-phosphate</name>
        <dbReference type="ChEBI" id="CHEBI:597326"/>
    </cofactor>
</comment>
<feature type="domain" description="Aminotransferase class I/classII large" evidence="10">
    <location>
        <begin position="45"/>
        <end position="329"/>
    </location>
</feature>
<dbReference type="InterPro" id="IPR015424">
    <property type="entry name" value="PyrdxlP-dep_Trfase"/>
</dbReference>
<dbReference type="PANTHER" id="PTHR42885:SF1">
    <property type="entry name" value="THREONINE-PHOSPHATE DECARBOXYLASE"/>
    <property type="match status" value="1"/>
</dbReference>
<evidence type="ECO:0000256" key="1">
    <source>
        <dbReference type="ARBA" id="ARBA00001933"/>
    </source>
</evidence>
<evidence type="ECO:0000256" key="5">
    <source>
        <dbReference type="ARBA" id="ARBA00022573"/>
    </source>
</evidence>
<sequence>MTAPRIAHGGGIAAAAARFGGRPEDWLDLSTGINPNPVALPPVDIAAWHRLPDRHRQDAARAAAARYYGAPKAQPLPVPGTQSVIQLLPRLIAAGRRAAVLAPTYGEYARVLGNAGVAVDCVESLDAVTDAHGLVVVVNPNNPDGRLVPRDALLALHARVSATGGLLVVDEAFGDMRPETCIAPLAGEGMPGLLVFRSFGKFFGLAGLRLGFVIGEAAVLDRIEDGLGPWAVSGPALTIAAALMAADTSGIRHDIAQRKAALDAALAGAGLAVAGGTGLFSLVDHAAAAAIHEGLCRHHILVRPFDYNPRWLRFGLAPDAASDARLAAALGAVMG</sequence>
<dbReference type="GO" id="GO:0048472">
    <property type="term" value="F:threonine-phosphate decarboxylase activity"/>
    <property type="evidence" value="ECO:0007669"/>
    <property type="project" value="UniProtKB-EC"/>
</dbReference>
<evidence type="ECO:0000256" key="2">
    <source>
        <dbReference type="ARBA" id="ARBA00003444"/>
    </source>
</evidence>
<accession>A0A6N8T715</accession>
<keyword evidence="6" id="KW-0663">Pyridoxal phosphate</keyword>
<dbReference type="UniPathway" id="UPA00148"/>
<dbReference type="PROSITE" id="PS00105">
    <property type="entry name" value="AA_TRANSFER_CLASS_1"/>
    <property type="match status" value="1"/>
</dbReference>
<evidence type="ECO:0000256" key="7">
    <source>
        <dbReference type="ARBA" id="ARBA00023239"/>
    </source>
</evidence>
<dbReference type="Gene3D" id="3.40.640.10">
    <property type="entry name" value="Type I PLP-dependent aspartate aminotransferase-like (Major domain)"/>
    <property type="match status" value="1"/>
</dbReference>
<reference evidence="11 12" key="1">
    <citation type="submission" date="2019-12" db="EMBL/GenBank/DDBJ databases">
        <title>Shinella granuli gen. nov., sp. nov., and proposal of the reclassification of Zoogloea ramigera ATCC 19623 as Shinella zoogloeoides sp. nov.</title>
        <authorList>
            <person name="Gao J."/>
        </authorList>
    </citation>
    <scope>NUCLEOTIDE SEQUENCE [LARGE SCALE GENOMIC DNA]</scope>
    <source>
        <strain evidence="11 12">DSM 287</strain>
    </source>
</reference>
<dbReference type="Pfam" id="PF00155">
    <property type="entry name" value="Aminotran_1_2"/>
    <property type="match status" value="1"/>
</dbReference>
<comment type="caution">
    <text evidence="11">The sequence shown here is derived from an EMBL/GenBank/DDBJ whole genome shotgun (WGS) entry which is preliminary data.</text>
</comment>
<dbReference type="GO" id="GO:0009236">
    <property type="term" value="P:cobalamin biosynthetic process"/>
    <property type="evidence" value="ECO:0007669"/>
    <property type="project" value="UniProtKB-UniPathway"/>
</dbReference>
<dbReference type="RefSeq" id="WP_160784512.1">
    <property type="nucleotide sequence ID" value="NZ_CP086610.1"/>
</dbReference>
<dbReference type="GO" id="GO:0030170">
    <property type="term" value="F:pyridoxal phosphate binding"/>
    <property type="evidence" value="ECO:0007669"/>
    <property type="project" value="InterPro"/>
</dbReference>
<name>A0A6N8T715_SHIZO</name>
<evidence type="ECO:0000256" key="9">
    <source>
        <dbReference type="ARBA" id="ARBA00048531"/>
    </source>
</evidence>
<organism evidence="11 12">
    <name type="scientific">Shinella zoogloeoides</name>
    <name type="common">Crabtreella saccharophila</name>
    <dbReference type="NCBI Taxonomy" id="352475"/>
    <lineage>
        <taxon>Bacteria</taxon>
        <taxon>Pseudomonadati</taxon>
        <taxon>Pseudomonadota</taxon>
        <taxon>Alphaproteobacteria</taxon>
        <taxon>Hyphomicrobiales</taxon>
        <taxon>Rhizobiaceae</taxon>
        <taxon>Shinella</taxon>
    </lineage>
</organism>
<dbReference type="AlphaFoldDB" id="A0A6N8T715"/>
<keyword evidence="7 11" id="KW-0456">Lyase</keyword>
<evidence type="ECO:0000256" key="4">
    <source>
        <dbReference type="ARBA" id="ARBA00012285"/>
    </source>
</evidence>
<proteinExistence type="predicted"/>
<protein>
    <recommendedName>
        <fullName evidence="4">threonine-phosphate decarboxylase</fullName>
        <ecNumber evidence="4">4.1.1.81</ecNumber>
    </recommendedName>
    <alternativeName>
        <fullName evidence="8">L-threonine-O-3-phosphate decarboxylase</fullName>
    </alternativeName>
</protein>
<dbReference type="InterPro" id="IPR004838">
    <property type="entry name" value="NHTrfase_class1_PyrdxlP-BS"/>
</dbReference>
<dbReference type="SUPFAM" id="SSF53383">
    <property type="entry name" value="PLP-dependent transferases"/>
    <property type="match status" value="1"/>
</dbReference>
<dbReference type="CDD" id="cd00609">
    <property type="entry name" value="AAT_like"/>
    <property type="match status" value="1"/>
</dbReference>
<comment type="catalytic activity">
    <reaction evidence="9">
        <text>O-phospho-L-threonine + H(+) = (R)-1-aminopropan-2-yl phosphate + CO2</text>
        <dbReference type="Rhea" id="RHEA:11492"/>
        <dbReference type="ChEBI" id="CHEBI:15378"/>
        <dbReference type="ChEBI" id="CHEBI:16526"/>
        <dbReference type="ChEBI" id="CHEBI:58563"/>
        <dbReference type="ChEBI" id="CHEBI:58675"/>
        <dbReference type="EC" id="4.1.1.81"/>
    </reaction>
</comment>
<evidence type="ECO:0000313" key="12">
    <source>
        <dbReference type="Proteomes" id="UP000440304"/>
    </source>
</evidence>
<evidence type="ECO:0000256" key="8">
    <source>
        <dbReference type="ARBA" id="ARBA00029996"/>
    </source>
</evidence>
<dbReference type="InterPro" id="IPR015422">
    <property type="entry name" value="PyrdxlP-dep_Trfase_small"/>
</dbReference>
<evidence type="ECO:0000313" key="11">
    <source>
        <dbReference type="EMBL" id="MXN99062.1"/>
    </source>
</evidence>
<dbReference type="InterPro" id="IPR005860">
    <property type="entry name" value="CobD"/>
</dbReference>